<dbReference type="InterPro" id="IPR015947">
    <property type="entry name" value="PUA-like_sf"/>
</dbReference>
<dbReference type="SUPFAM" id="SSF88697">
    <property type="entry name" value="PUA domain-like"/>
    <property type="match status" value="1"/>
</dbReference>
<feature type="domain" description="DUF3850" evidence="1">
    <location>
        <begin position="3"/>
        <end position="77"/>
    </location>
</feature>
<evidence type="ECO:0000313" key="2">
    <source>
        <dbReference type="EMBL" id="MDN6899553.1"/>
    </source>
</evidence>
<dbReference type="RefSeq" id="WP_419776158.1">
    <property type="nucleotide sequence ID" value="NZ_SDWY01000001.1"/>
</dbReference>
<gene>
    <name evidence="2" type="ORF">EVC35_00835</name>
</gene>
<dbReference type="InterPro" id="IPR039440">
    <property type="entry name" value="DUF3850"/>
</dbReference>
<sequence>MKIHELKILPKFFGEVESGEKTFEIRKNDRDYQVGDLIRLKEFDAFKQQYTGNEIGYYKIIYITDYQQKDGYVVIGIKEVQK</sequence>
<evidence type="ECO:0000313" key="3">
    <source>
        <dbReference type="Proteomes" id="UP001167919"/>
    </source>
</evidence>
<dbReference type="AlphaFoldDB" id="A0AAJ1R7P7"/>
<organism evidence="2 3">
    <name type="scientific">Oenococcus sicerae</name>
    <dbReference type="NCBI Taxonomy" id="2203724"/>
    <lineage>
        <taxon>Bacteria</taxon>
        <taxon>Bacillati</taxon>
        <taxon>Bacillota</taxon>
        <taxon>Bacilli</taxon>
        <taxon>Lactobacillales</taxon>
        <taxon>Lactobacillaceae</taxon>
        <taxon>Oenococcus</taxon>
    </lineage>
</organism>
<name>A0AAJ1R7P7_9LACO</name>
<dbReference type="Gene3D" id="2.30.130.30">
    <property type="entry name" value="Hypothetical protein"/>
    <property type="match status" value="1"/>
</dbReference>
<reference evidence="2" key="1">
    <citation type="submission" date="2019-01" db="EMBL/GenBank/DDBJ databases">
        <title>Oenococcus sicerae UCMA17102.</title>
        <authorList>
            <person name="Cousin F.J."/>
            <person name="Le Guellec R."/>
            <person name="Cretenet M."/>
        </authorList>
    </citation>
    <scope>NUCLEOTIDE SEQUENCE</scope>
    <source>
        <strain evidence="2">UCMA17102</strain>
    </source>
</reference>
<evidence type="ECO:0000259" key="1">
    <source>
        <dbReference type="Pfam" id="PF12961"/>
    </source>
</evidence>
<comment type="caution">
    <text evidence="2">The sequence shown here is derived from an EMBL/GenBank/DDBJ whole genome shotgun (WGS) entry which is preliminary data.</text>
</comment>
<protein>
    <submittedName>
        <fullName evidence="2">DUF3850 domain-containing protein</fullName>
    </submittedName>
</protein>
<proteinExistence type="predicted"/>
<dbReference type="Proteomes" id="UP001167919">
    <property type="component" value="Unassembled WGS sequence"/>
</dbReference>
<dbReference type="Pfam" id="PF12961">
    <property type="entry name" value="DUF3850"/>
    <property type="match status" value="1"/>
</dbReference>
<accession>A0AAJ1R7P7</accession>
<dbReference type="EMBL" id="SDWY01000001">
    <property type="protein sequence ID" value="MDN6899553.1"/>
    <property type="molecule type" value="Genomic_DNA"/>
</dbReference>